<organism evidence="2 3">
    <name type="scientific">Riccia fluitans</name>
    <dbReference type="NCBI Taxonomy" id="41844"/>
    <lineage>
        <taxon>Eukaryota</taxon>
        <taxon>Viridiplantae</taxon>
        <taxon>Streptophyta</taxon>
        <taxon>Embryophyta</taxon>
        <taxon>Marchantiophyta</taxon>
        <taxon>Marchantiopsida</taxon>
        <taxon>Marchantiidae</taxon>
        <taxon>Marchantiales</taxon>
        <taxon>Ricciaceae</taxon>
        <taxon>Riccia</taxon>
    </lineage>
</organism>
<protein>
    <submittedName>
        <fullName evidence="2">Uncharacterized protein</fullName>
    </submittedName>
</protein>
<proteinExistence type="predicted"/>
<evidence type="ECO:0000313" key="3">
    <source>
        <dbReference type="Proteomes" id="UP001605036"/>
    </source>
</evidence>
<name>A0ABD1YAF1_9MARC</name>
<reference evidence="2 3" key="1">
    <citation type="submission" date="2024-09" db="EMBL/GenBank/DDBJ databases">
        <title>Chromosome-scale assembly of Riccia fluitans.</title>
        <authorList>
            <person name="Paukszto L."/>
            <person name="Sawicki J."/>
            <person name="Karawczyk K."/>
            <person name="Piernik-Szablinska J."/>
            <person name="Szczecinska M."/>
            <person name="Mazdziarz M."/>
        </authorList>
    </citation>
    <scope>NUCLEOTIDE SEQUENCE [LARGE SCALE GENOMIC DNA]</scope>
    <source>
        <strain evidence="2">Rf_01</strain>
        <tissue evidence="2">Aerial parts of the thallus</tissue>
    </source>
</reference>
<evidence type="ECO:0000313" key="2">
    <source>
        <dbReference type="EMBL" id="KAL2623751.1"/>
    </source>
</evidence>
<feature type="compositionally biased region" description="Polar residues" evidence="1">
    <location>
        <begin position="1"/>
        <end position="13"/>
    </location>
</feature>
<keyword evidence="3" id="KW-1185">Reference proteome</keyword>
<comment type="caution">
    <text evidence="2">The sequence shown here is derived from an EMBL/GenBank/DDBJ whole genome shotgun (WGS) entry which is preliminary data.</text>
</comment>
<sequence>MSHLIESSEQTMVETEDANDYDGGQAHKDTATSKYPSNFSLRKDDDGIDKGGRSLSIESFAKIYWATTCIANNGICMIRREEI</sequence>
<gene>
    <name evidence="2" type="ORF">R1flu_007996</name>
</gene>
<dbReference type="AlphaFoldDB" id="A0ABD1YAF1"/>
<feature type="region of interest" description="Disordered" evidence="1">
    <location>
        <begin position="1"/>
        <end position="43"/>
    </location>
</feature>
<accession>A0ABD1YAF1</accession>
<evidence type="ECO:0000256" key="1">
    <source>
        <dbReference type="SAM" id="MobiDB-lite"/>
    </source>
</evidence>
<dbReference type="Proteomes" id="UP001605036">
    <property type="component" value="Unassembled WGS sequence"/>
</dbReference>
<dbReference type="EMBL" id="JBHFFA010000005">
    <property type="protein sequence ID" value="KAL2623751.1"/>
    <property type="molecule type" value="Genomic_DNA"/>
</dbReference>